<dbReference type="SUPFAM" id="SSF46785">
    <property type="entry name" value="Winged helix' DNA-binding domain"/>
    <property type="match status" value="1"/>
</dbReference>
<accession>A0ABU8TIU0</accession>
<dbReference type="CDD" id="cd00090">
    <property type="entry name" value="HTH_ARSR"/>
    <property type="match status" value="1"/>
</dbReference>
<dbReference type="InterPro" id="IPR019888">
    <property type="entry name" value="Tscrpt_reg_AsnC-like"/>
</dbReference>
<dbReference type="PRINTS" id="PR00033">
    <property type="entry name" value="HTHASNC"/>
</dbReference>
<dbReference type="SMART" id="SM00344">
    <property type="entry name" value="HTH_ASNC"/>
    <property type="match status" value="1"/>
</dbReference>
<evidence type="ECO:0000256" key="2">
    <source>
        <dbReference type="ARBA" id="ARBA00023125"/>
    </source>
</evidence>
<dbReference type="PANTHER" id="PTHR30154:SF51">
    <property type="entry name" value="ASNC-FAMILY TRANSCRIPTIONAL REGULATORY PROTEIN"/>
    <property type="match status" value="1"/>
</dbReference>
<organism evidence="5 6">
    <name type="scientific">Roseibium algae</name>
    <dbReference type="NCBI Taxonomy" id="3123038"/>
    <lineage>
        <taxon>Bacteria</taxon>
        <taxon>Pseudomonadati</taxon>
        <taxon>Pseudomonadota</taxon>
        <taxon>Alphaproteobacteria</taxon>
        <taxon>Hyphomicrobiales</taxon>
        <taxon>Stappiaceae</taxon>
        <taxon>Roseibium</taxon>
    </lineage>
</organism>
<dbReference type="InterPro" id="IPR011991">
    <property type="entry name" value="ArsR-like_HTH"/>
</dbReference>
<dbReference type="Gene3D" id="3.30.70.920">
    <property type="match status" value="1"/>
</dbReference>
<evidence type="ECO:0000259" key="4">
    <source>
        <dbReference type="PROSITE" id="PS50956"/>
    </source>
</evidence>
<name>A0ABU8TIU0_9HYPH</name>
<dbReference type="EMBL" id="JBAKIA010000004">
    <property type="protein sequence ID" value="MEJ8474080.1"/>
    <property type="molecule type" value="Genomic_DNA"/>
</dbReference>
<feature type="domain" description="HTH asnC-type" evidence="4">
    <location>
        <begin position="1"/>
        <end position="64"/>
    </location>
</feature>
<dbReference type="PROSITE" id="PS00519">
    <property type="entry name" value="HTH_ASNC_1"/>
    <property type="match status" value="1"/>
</dbReference>
<keyword evidence="3" id="KW-0804">Transcription</keyword>
<dbReference type="InterPro" id="IPR011008">
    <property type="entry name" value="Dimeric_a/b-barrel"/>
</dbReference>
<protein>
    <submittedName>
        <fullName evidence="5">Lrp/AsnC family transcriptional regulator</fullName>
    </submittedName>
</protein>
<reference evidence="5 6" key="1">
    <citation type="submission" date="2024-02" db="EMBL/GenBank/DDBJ databases">
        <title>Roseibium algae sp. nov., isolated from marine alga (Grateloupia sp.), showing potential in myo-inositol conversion.</title>
        <authorList>
            <person name="Wang Y."/>
        </authorList>
    </citation>
    <scope>NUCLEOTIDE SEQUENCE [LARGE SCALE GENOMIC DNA]</scope>
    <source>
        <strain evidence="5 6">H3510</strain>
    </source>
</reference>
<proteinExistence type="predicted"/>
<dbReference type="InterPro" id="IPR036390">
    <property type="entry name" value="WH_DNA-bd_sf"/>
</dbReference>
<dbReference type="Pfam" id="PF01037">
    <property type="entry name" value="AsnC_trans_reg"/>
    <property type="match status" value="1"/>
</dbReference>
<dbReference type="InterPro" id="IPR019887">
    <property type="entry name" value="Tscrpt_reg_AsnC/Lrp_C"/>
</dbReference>
<comment type="caution">
    <text evidence="5">The sequence shown here is derived from an EMBL/GenBank/DDBJ whole genome shotgun (WGS) entry which is preliminary data.</text>
</comment>
<dbReference type="Proteomes" id="UP001385499">
    <property type="component" value="Unassembled WGS sequence"/>
</dbReference>
<dbReference type="InterPro" id="IPR000485">
    <property type="entry name" value="AsnC-type_HTH_dom"/>
</dbReference>
<sequence>MKTDDIDRQLLDALLDDARLPLKELARRVGLSSPSVSERLRRLEEGGVIKGFTIDVDPKAVGYLFQTMVRVRPLPGTLHVVQKLLQDISQITECDKVTGEDCFIARLHVRSMEELDEILDKVSEKAETSTAVVKSQPVTRRLPPIE</sequence>
<dbReference type="SUPFAM" id="SSF54909">
    <property type="entry name" value="Dimeric alpha+beta barrel"/>
    <property type="match status" value="1"/>
</dbReference>
<evidence type="ECO:0000256" key="3">
    <source>
        <dbReference type="ARBA" id="ARBA00023163"/>
    </source>
</evidence>
<gene>
    <name evidence="5" type="ORF">V6575_08260</name>
</gene>
<keyword evidence="6" id="KW-1185">Reference proteome</keyword>
<dbReference type="PANTHER" id="PTHR30154">
    <property type="entry name" value="LEUCINE-RESPONSIVE REGULATORY PROTEIN"/>
    <property type="match status" value="1"/>
</dbReference>
<evidence type="ECO:0000256" key="1">
    <source>
        <dbReference type="ARBA" id="ARBA00023015"/>
    </source>
</evidence>
<dbReference type="Gene3D" id="1.10.10.10">
    <property type="entry name" value="Winged helix-like DNA-binding domain superfamily/Winged helix DNA-binding domain"/>
    <property type="match status" value="1"/>
</dbReference>
<dbReference type="InterPro" id="IPR019885">
    <property type="entry name" value="Tscrpt_reg_HTH_AsnC-type_CS"/>
</dbReference>
<dbReference type="PROSITE" id="PS50956">
    <property type="entry name" value="HTH_ASNC_2"/>
    <property type="match status" value="1"/>
</dbReference>
<dbReference type="RefSeq" id="WP_340273788.1">
    <property type="nucleotide sequence ID" value="NZ_JBAKIA010000004.1"/>
</dbReference>
<evidence type="ECO:0000313" key="6">
    <source>
        <dbReference type="Proteomes" id="UP001385499"/>
    </source>
</evidence>
<evidence type="ECO:0000313" key="5">
    <source>
        <dbReference type="EMBL" id="MEJ8474080.1"/>
    </source>
</evidence>
<dbReference type="Pfam" id="PF13412">
    <property type="entry name" value="HTH_24"/>
    <property type="match status" value="1"/>
</dbReference>
<dbReference type="InterPro" id="IPR036388">
    <property type="entry name" value="WH-like_DNA-bd_sf"/>
</dbReference>
<keyword evidence="1" id="KW-0805">Transcription regulation</keyword>
<keyword evidence="2" id="KW-0238">DNA-binding</keyword>